<gene>
    <name evidence="3" type="ORF">SAMN05192530_106231</name>
</gene>
<dbReference type="Gene3D" id="2.30.110.10">
    <property type="entry name" value="Electron Transport, Fmn-binding Protein, Chain A"/>
    <property type="match status" value="1"/>
</dbReference>
<accession>A0A1H0JKA1</accession>
<protein>
    <submittedName>
        <fullName evidence="3">Cob(II)yrinic acid a,c-diamide reductase</fullName>
    </submittedName>
</protein>
<proteinExistence type="predicted"/>
<feature type="domain" description="Flavin reductase like" evidence="2">
    <location>
        <begin position="17"/>
        <end position="164"/>
    </location>
</feature>
<keyword evidence="1" id="KW-0560">Oxidoreductase</keyword>
<dbReference type="SMART" id="SM00903">
    <property type="entry name" value="Flavin_Reduct"/>
    <property type="match status" value="1"/>
</dbReference>
<dbReference type="GO" id="GO:0006208">
    <property type="term" value="P:pyrimidine nucleobase catabolic process"/>
    <property type="evidence" value="ECO:0007669"/>
    <property type="project" value="TreeGrafter"/>
</dbReference>
<evidence type="ECO:0000256" key="1">
    <source>
        <dbReference type="ARBA" id="ARBA00023002"/>
    </source>
</evidence>
<dbReference type="AlphaFoldDB" id="A0A1H0JKA1"/>
<dbReference type="InterPro" id="IPR050268">
    <property type="entry name" value="NADH-dep_flavin_reductase"/>
</dbReference>
<dbReference type="GO" id="GO:0042602">
    <property type="term" value="F:riboflavin reductase (NADPH) activity"/>
    <property type="evidence" value="ECO:0007669"/>
    <property type="project" value="TreeGrafter"/>
</dbReference>
<dbReference type="Proteomes" id="UP000198793">
    <property type="component" value="Unassembled WGS sequence"/>
</dbReference>
<evidence type="ECO:0000259" key="2">
    <source>
        <dbReference type="SMART" id="SM00903"/>
    </source>
</evidence>
<dbReference type="Pfam" id="PF01613">
    <property type="entry name" value="Flavin_Reduct"/>
    <property type="match status" value="1"/>
</dbReference>
<evidence type="ECO:0000313" key="4">
    <source>
        <dbReference type="Proteomes" id="UP000198793"/>
    </source>
</evidence>
<dbReference type="InterPro" id="IPR012349">
    <property type="entry name" value="Split_barrel_FMN-bd"/>
</dbReference>
<dbReference type="PANTHER" id="PTHR30466:SF1">
    <property type="entry name" value="FMN REDUCTASE (NADH) RUTF"/>
    <property type="match status" value="1"/>
</dbReference>
<organism evidence="3 4">
    <name type="scientific">Aureimonas jatrophae</name>
    <dbReference type="NCBI Taxonomy" id="1166073"/>
    <lineage>
        <taxon>Bacteria</taxon>
        <taxon>Pseudomonadati</taxon>
        <taxon>Pseudomonadota</taxon>
        <taxon>Alphaproteobacteria</taxon>
        <taxon>Hyphomicrobiales</taxon>
        <taxon>Aurantimonadaceae</taxon>
        <taxon>Aureimonas</taxon>
    </lineage>
</organism>
<keyword evidence="4" id="KW-1185">Reference proteome</keyword>
<dbReference type="SUPFAM" id="SSF50475">
    <property type="entry name" value="FMN-binding split barrel"/>
    <property type="match status" value="1"/>
</dbReference>
<reference evidence="3 4" key="1">
    <citation type="submission" date="2016-10" db="EMBL/GenBank/DDBJ databases">
        <authorList>
            <person name="de Groot N.N."/>
        </authorList>
    </citation>
    <scope>NUCLEOTIDE SEQUENCE [LARGE SCALE GENOMIC DNA]</scope>
    <source>
        <strain evidence="4">L7-484,KACC 16230,DSM 25025</strain>
    </source>
</reference>
<dbReference type="RefSeq" id="WP_425285167.1">
    <property type="nucleotide sequence ID" value="NZ_FNIT01000006.1"/>
</dbReference>
<evidence type="ECO:0000313" key="3">
    <source>
        <dbReference type="EMBL" id="SDO44054.1"/>
    </source>
</evidence>
<name>A0A1H0JKA1_9HYPH</name>
<dbReference type="InterPro" id="IPR002563">
    <property type="entry name" value="Flavin_Rdtase-like_dom"/>
</dbReference>
<dbReference type="STRING" id="1166073.SAMN05192530_106231"/>
<sequence length="168" mass="18099">MLTIQNDTASDAFREAMSHVASAVCLVTTDGAAGRRGVTVTAVCSVSDNPPTLLVCLNHANAANALFDTNGVFAVNVLAEHNEGVARAFAGEGKLEPEERFRRGHWRTLRTGAPILENALVAFDCRLEDSRIVATHRVLMGRVVAVSEPVAGSSLLYRARRYHFLPAL</sequence>
<dbReference type="EMBL" id="FNIT01000006">
    <property type="protein sequence ID" value="SDO44054.1"/>
    <property type="molecule type" value="Genomic_DNA"/>
</dbReference>
<dbReference type="PANTHER" id="PTHR30466">
    <property type="entry name" value="FLAVIN REDUCTASE"/>
    <property type="match status" value="1"/>
</dbReference>
<dbReference type="GO" id="GO:0010181">
    <property type="term" value="F:FMN binding"/>
    <property type="evidence" value="ECO:0007669"/>
    <property type="project" value="InterPro"/>
</dbReference>